<protein>
    <submittedName>
        <fullName evidence="2">Helix-turn-helix transcriptional regulator</fullName>
    </submittedName>
</protein>
<dbReference type="Proteomes" id="UP001234585">
    <property type="component" value="Plasmid unnamed3"/>
</dbReference>
<dbReference type="AlphaFoldDB" id="A0AA50HB61"/>
<dbReference type="InterPro" id="IPR001387">
    <property type="entry name" value="Cro/C1-type_HTH"/>
</dbReference>
<reference evidence="2 3" key="1">
    <citation type="submission" date="2023-08" db="EMBL/GenBank/DDBJ databases">
        <title>Pathogen: clinical or host-associated sample.</title>
        <authorList>
            <person name="Hergert J."/>
            <person name="Casey R."/>
            <person name="Wagner J."/>
            <person name="Young E.L."/>
            <person name="Oakeson K.F."/>
        </authorList>
    </citation>
    <scope>NUCLEOTIDE SEQUENCE [LARGE SCALE GENOMIC DNA]</scope>
    <source>
        <strain evidence="2 3">1760953</strain>
        <plasmid evidence="2 3">unnamed3</plasmid>
    </source>
</reference>
<evidence type="ECO:0000313" key="2">
    <source>
        <dbReference type="EMBL" id="WLS00802.1"/>
    </source>
</evidence>
<organism evidence="2 3">
    <name type="scientific">Shinella sumterensis</name>
    <dbReference type="NCBI Taxonomy" id="1967501"/>
    <lineage>
        <taxon>Bacteria</taxon>
        <taxon>Pseudomonadati</taxon>
        <taxon>Pseudomonadota</taxon>
        <taxon>Alphaproteobacteria</taxon>
        <taxon>Hyphomicrobiales</taxon>
        <taxon>Rhizobiaceae</taxon>
        <taxon>Shinella</taxon>
    </lineage>
</organism>
<keyword evidence="3" id="KW-1185">Reference proteome</keyword>
<dbReference type="InterPro" id="IPR010982">
    <property type="entry name" value="Lambda_DNA-bd_dom_sf"/>
</dbReference>
<sequence>MFSENLASHGDDTLGGRISFAREASGLSAEEAAERLGVLPSSWNAWECDRDVPRANRLTMMAGILCVSPSWLLTGHGHGPMEGDPEPERAALRRELRQASVDVEALNRRLRTIASRLDNADGS</sequence>
<feature type="domain" description="HTH cro/C1-type" evidence="1">
    <location>
        <begin position="18"/>
        <end position="72"/>
    </location>
</feature>
<name>A0AA50HB61_9HYPH</name>
<evidence type="ECO:0000259" key="1">
    <source>
        <dbReference type="PROSITE" id="PS50943"/>
    </source>
</evidence>
<dbReference type="PROSITE" id="PS50943">
    <property type="entry name" value="HTH_CROC1"/>
    <property type="match status" value="1"/>
</dbReference>
<accession>A0AA50HB61</accession>
<keyword evidence="2" id="KW-0614">Plasmid</keyword>
<dbReference type="Pfam" id="PF13560">
    <property type="entry name" value="HTH_31"/>
    <property type="match status" value="1"/>
</dbReference>
<dbReference type="SMART" id="SM00530">
    <property type="entry name" value="HTH_XRE"/>
    <property type="match status" value="1"/>
</dbReference>
<dbReference type="SUPFAM" id="SSF47413">
    <property type="entry name" value="lambda repressor-like DNA-binding domains"/>
    <property type="match status" value="1"/>
</dbReference>
<gene>
    <name evidence="2" type="ORF">Q9313_25860</name>
</gene>
<evidence type="ECO:0000313" key="3">
    <source>
        <dbReference type="Proteomes" id="UP001234585"/>
    </source>
</evidence>
<dbReference type="RefSeq" id="WP_306040755.1">
    <property type="nucleotide sequence ID" value="NZ_CP132305.1"/>
</dbReference>
<dbReference type="Gene3D" id="1.10.260.40">
    <property type="entry name" value="lambda repressor-like DNA-binding domains"/>
    <property type="match status" value="1"/>
</dbReference>
<dbReference type="CDD" id="cd00093">
    <property type="entry name" value="HTH_XRE"/>
    <property type="match status" value="1"/>
</dbReference>
<dbReference type="EMBL" id="CP132305">
    <property type="protein sequence ID" value="WLS00802.1"/>
    <property type="molecule type" value="Genomic_DNA"/>
</dbReference>
<geneLocation type="plasmid" evidence="2 3">
    <name>unnamed3</name>
</geneLocation>
<proteinExistence type="predicted"/>
<dbReference type="GO" id="GO:0003677">
    <property type="term" value="F:DNA binding"/>
    <property type="evidence" value="ECO:0007669"/>
    <property type="project" value="InterPro"/>
</dbReference>